<name>A0A0D7DWT0_RHOPL</name>
<dbReference type="AlphaFoldDB" id="A0A0D7DWT0"/>
<accession>A0A0D7DWT0</accession>
<protein>
    <submittedName>
        <fullName evidence="1">Uncharacterized protein</fullName>
    </submittedName>
</protein>
<dbReference type="EMBL" id="JXXE01000857">
    <property type="protein sequence ID" value="KIZ32650.1"/>
    <property type="molecule type" value="Genomic_DNA"/>
</dbReference>
<dbReference type="Proteomes" id="UP000032515">
    <property type="component" value="Unassembled WGS sequence"/>
</dbReference>
<proteinExistence type="predicted"/>
<organism evidence="1 2">
    <name type="scientific">Rhodopseudomonas palustris</name>
    <dbReference type="NCBI Taxonomy" id="1076"/>
    <lineage>
        <taxon>Bacteria</taxon>
        <taxon>Pseudomonadati</taxon>
        <taxon>Pseudomonadota</taxon>
        <taxon>Alphaproteobacteria</taxon>
        <taxon>Hyphomicrobiales</taxon>
        <taxon>Nitrobacteraceae</taxon>
        <taxon>Rhodopseudomonas</taxon>
    </lineage>
</organism>
<sequence>MGDSSIIFEQNTGTDAEQALTTGRFCLGYVRPAPMLVIPGREQRKLRANPESRRWQIAGGFVVRGKIPGSLGLRPRAPE</sequence>
<dbReference type="PATRIC" id="fig|1076.23.peg.6251"/>
<evidence type="ECO:0000313" key="1">
    <source>
        <dbReference type="EMBL" id="KIZ32650.1"/>
    </source>
</evidence>
<gene>
    <name evidence="1" type="ORF">OO17_29645</name>
</gene>
<comment type="caution">
    <text evidence="1">The sequence shown here is derived from an EMBL/GenBank/DDBJ whole genome shotgun (WGS) entry which is preliminary data.</text>
</comment>
<evidence type="ECO:0000313" key="2">
    <source>
        <dbReference type="Proteomes" id="UP000032515"/>
    </source>
</evidence>
<reference evidence="1 2" key="1">
    <citation type="submission" date="2014-11" db="EMBL/GenBank/DDBJ databases">
        <title>Genomics and ecophysiology of heterotrophic nitrogen fixing bacteria isolated from estuarine surface water.</title>
        <authorList>
            <person name="Bentzon-Tilia M."/>
            <person name="Severin I."/>
            <person name="Hansen L.H."/>
            <person name="Riemann L."/>
        </authorList>
    </citation>
    <scope>NUCLEOTIDE SEQUENCE [LARGE SCALE GENOMIC DNA]</scope>
    <source>
        <strain evidence="1 2">BAL398</strain>
    </source>
</reference>